<proteinExistence type="predicted"/>
<comment type="caution">
    <text evidence="2">The sequence shown here is derived from an EMBL/GenBank/DDBJ whole genome shotgun (WGS) entry which is preliminary data.</text>
</comment>
<keyword evidence="3" id="KW-1185">Reference proteome</keyword>
<dbReference type="Pfam" id="PF05270">
    <property type="entry name" value="AbfB"/>
    <property type="match status" value="1"/>
</dbReference>
<reference evidence="2 3" key="1">
    <citation type="submission" date="2019-04" db="EMBL/GenBank/DDBJ databases">
        <title>Streptomyces oryziradicis sp. nov., a novel actinomycete isolated from rhizosphere soil of rice (Oryza sativa L.).</title>
        <authorList>
            <person name="Li C."/>
        </authorList>
    </citation>
    <scope>NUCLEOTIDE SEQUENCE [LARGE SCALE GENOMIC DNA]</scope>
    <source>
        <strain evidence="2 3">NEAU-C40</strain>
    </source>
</reference>
<protein>
    <recommendedName>
        <fullName evidence="1">Alpha-L-arabinofuranosidase B arabinose-binding domain-containing protein</fullName>
    </recommendedName>
</protein>
<name>A0A4U0SN84_9ACTN</name>
<dbReference type="GO" id="GO:0046373">
    <property type="term" value="P:L-arabinose metabolic process"/>
    <property type="evidence" value="ECO:0007669"/>
    <property type="project" value="InterPro"/>
</dbReference>
<accession>A0A4U0SN84</accession>
<dbReference type="InterPro" id="IPR036195">
    <property type="entry name" value="AbfB_ABD_sf"/>
</dbReference>
<dbReference type="AlphaFoldDB" id="A0A4U0SN84"/>
<gene>
    <name evidence="2" type="ORF">FCI23_11435</name>
</gene>
<feature type="domain" description="Alpha-L-arabinofuranosidase B arabinose-binding" evidence="1">
    <location>
        <begin position="13"/>
        <end position="46"/>
    </location>
</feature>
<evidence type="ECO:0000313" key="2">
    <source>
        <dbReference type="EMBL" id="TKA11434.1"/>
    </source>
</evidence>
<dbReference type="EMBL" id="SUMC01000008">
    <property type="protein sequence ID" value="TKA11434.1"/>
    <property type="molecule type" value="Genomic_DNA"/>
</dbReference>
<sequence>MTGGRPSACAPAVTNPGRYLRHRNFQLWLDQYQNSQRFHADSSFTIGAPLA</sequence>
<evidence type="ECO:0000313" key="3">
    <source>
        <dbReference type="Proteomes" id="UP000305778"/>
    </source>
</evidence>
<dbReference type="GO" id="GO:0046556">
    <property type="term" value="F:alpha-L-arabinofuranosidase activity"/>
    <property type="evidence" value="ECO:0007669"/>
    <property type="project" value="InterPro"/>
</dbReference>
<dbReference type="SUPFAM" id="SSF110221">
    <property type="entry name" value="AbfB domain"/>
    <property type="match status" value="1"/>
</dbReference>
<dbReference type="RefSeq" id="WP_136723386.1">
    <property type="nucleotide sequence ID" value="NZ_SUMC01000008.1"/>
</dbReference>
<dbReference type="OrthoDB" id="3298420at2"/>
<evidence type="ECO:0000259" key="1">
    <source>
        <dbReference type="Pfam" id="PF05270"/>
    </source>
</evidence>
<dbReference type="Proteomes" id="UP000305778">
    <property type="component" value="Unassembled WGS sequence"/>
</dbReference>
<organism evidence="2 3">
    <name type="scientific">Actinacidiphila oryziradicis</name>
    <dbReference type="NCBI Taxonomy" id="2571141"/>
    <lineage>
        <taxon>Bacteria</taxon>
        <taxon>Bacillati</taxon>
        <taxon>Actinomycetota</taxon>
        <taxon>Actinomycetes</taxon>
        <taxon>Kitasatosporales</taxon>
        <taxon>Streptomycetaceae</taxon>
        <taxon>Actinacidiphila</taxon>
    </lineage>
</organism>
<dbReference type="Gene3D" id="2.80.10.50">
    <property type="match status" value="1"/>
</dbReference>
<dbReference type="InterPro" id="IPR007934">
    <property type="entry name" value="AbfB_ABD"/>
</dbReference>